<dbReference type="EMBL" id="JAHUZE010000002">
    <property type="protein sequence ID" value="MBV7379192.1"/>
    <property type="molecule type" value="Genomic_DNA"/>
</dbReference>
<organism evidence="2 3">
    <name type="scientific">Maritimibacter dapengensis</name>
    <dbReference type="NCBI Taxonomy" id="2836868"/>
    <lineage>
        <taxon>Bacteria</taxon>
        <taxon>Pseudomonadati</taxon>
        <taxon>Pseudomonadota</taxon>
        <taxon>Alphaproteobacteria</taxon>
        <taxon>Rhodobacterales</taxon>
        <taxon>Roseobacteraceae</taxon>
        <taxon>Maritimibacter</taxon>
    </lineage>
</organism>
<protein>
    <submittedName>
        <fullName evidence="2">Uncharacterized protein</fullName>
    </submittedName>
</protein>
<name>A0ABS6T1S2_9RHOB</name>
<evidence type="ECO:0000313" key="2">
    <source>
        <dbReference type="EMBL" id="MBV7379192.1"/>
    </source>
</evidence>
<accession>A0ABS6T1S2</accession>
<sequence>MPLDKFVLILVAVIAAAGLTVWIGTLVAASLQMPAGWLVLIPAALIAYVVWRVIADRIGNSEDDHYDRIEK</sequence>
<keyword evidence="1" id="KW-0472">Membrane</keyword>
<reference evidence="2 3" key="1">
    <citation type="submission" date="2021-05" db="EMBL/GenBank/DDBJ databases">
        <title>Culturable bacteria isolated from Daya Bay.</title>
        <authorList>
            <person name="Zheng W."/>
            <person name="Yu S."/>
            <person name="Huang Y."/>
        </authorList>
    </citation>
    <scope>NUCLEOTIDE SEQUENCE [LARGE SCALE GENOMIC DNA]</scope>
    <source>
        <strain evidence="2 3">DP4N28-5</strain>
    </source>
</reference>
<feature type="transmembrane region" description="Helical" evidence="1">
    <location>
        <begin position="7"/>
        <end position="29"/>
    </location>
</feature>
<comment type="caution">
    <text evidence="2">The sequence shown here is derived from an EMBL/GenBank/DDBJ whole genome shotgun (WGS) entry which is preliminary data.</text>
</comment>
<proteinExistence type="predicted"/>
<dbReference type="Proteomes" id="UP000756530">
    <property type="component" value="Unassembled WGS sequence"/>
</dbReference>
<keyword evidence="1" id="KW-1133">Transmembrane helix</keyword>
<keyword evidence="3" id="KW-1185">Reference proteome</keyword>
<gene>
    <name evidence="2" type="ORF">KJP28_09650</name>
</gene>
<dbReference type="RefSeq" id="WP_218392338.1">
    <property type="nucleotide sequence ID" value="NZ_JAHUZE010000002.1"/>
</dbReference>
<keyword evidence="1" id="KW-0812">Transmembrane</keyword>
<evidence type="ECO:0000256" key="1">
    <source>
        <dbReference type="SAM" id="Phobius"/>
    </source>
</evidence>
<feature type="transmembrane region" description="Helical" evidence="1">
    <location>
        <begin position="35"/>
        <end position="54"/>
    </location>
</feature>
<evidence type="ECO:0000313" key="3">
    <source>
        <dbReference type="Proteomes" id="UP000756530"/>
    </source>
</evidence>